<sequence>MFATIGEIAGPMLLVCEPLSKNDLLLRKNLLAYISLIYFT</sequence>
<organism evidence="1">
    <name type="scientific">Utricularia reniformis</name>
    <dbReference type="NCBI Taxonomy" id="192314"/>
    <lineage>
        <taxon>Eukaryota</taxon>
        <taxon>Viridiplantae</taxon>
        <taxon>Streptophyta</taxon>
        <taxon>Embryophyta</taxon>
        <taxon>Tracheophyta</taxon>
        <taxon>Spermatophyta</taxon>
        <taxon>Magnoliopsida</taxon>
        <taxon>eudicotyledons</taxon>
        <taxon>Gunneridae</taxon>
        <taxon>Pentapetalae</taxon>
        <taxon>asterids</taxon>
        <taxon>lamiids</taxon>
        <taxon>Lamiales</taxon>
        <taxon>Lentibulariaceae</taxon>
        <taxon>Utricularia</taxon>
    </lineage>
</organism>
<keyword evidence="1" id="KW-0496">Mitochondrion</keyword>
<reference evidence="1" key="1">
    <citation type="submission" date="2017-03" db="EMBL/GenBank/DDBJ databases">
        <title>The mitochondrial genome of the carnivorous plant Utricularia reniformis (Lentibulariaceae): structure, comparative analysis and evolutionary landmarks.</title>
        <authorList>
            <person name="Silva S.R."/>
            <person name="Alvarenga D.O."/>
            <person name="Michael T.P."/>
            <person name="Miranda V.F.O."/>
            <person name="Varani A.M."/>
        </authorList>
    </citation>
    <scope>NUCLEOTIDE SEQUENCE</scope>
</reference>
<dbReference type="AlphaFoldDB" id="A0A1Y0B0B9"/>
<name>A0A1Y0B0B9_9LAMI</name>
<protein>
    <submittedName>
        <fullName evidence="1">Uncharacterized protein</fullName>
    </submittedName>
</protein>
<dbReference type="EMBL" id="KY774314">
    <property type="protein sequence ID" value="ART30824.1"/>
    <property type="molecule type" value="Genomic_DNA"/>
</dbReference>
<accession>A0A1Y0B0B9</accession>
<evidence type="ECO:0000313" key="1">
    <source>
        <dbReference type="EMBL" id="ART30824.1"/>
    </source>
</evidence>
<gene>
    <name evidence="1" type="ORF">AEK19_MT0568</name>
</gene>
<proteinExistence type="predicted"/>
<geneLocation type="mitochondrion" evidence="1"/>